<feature type="compositionally biased region" description="Acidic residues" evidence="1">
    <location>
        <begin position="147"/>
        <end position="158"/>
    </location>
</feature>
<organism evidence="2 3">
    <name type="scientific">Lithospermum erythrorhizon</name>
    <name type="common">Purple gromwell</name>
    <name type="synonym">Lithospermum officinale var. erythrorhizon</name>
    <dbReference type="NCBI Taxonomy" id="34254"/>
    <lineage>
        <taxon>Eukaryota</taxon>
        <taxon>Viridiplantae</taxon>
        <taxon>Streptophyta</taxon>
        <taxon>Embryophyta</taxon>
        <taxon>Tracheophyta</taxon>
        <taxon>Spermatophyta</taxon>
        <taxon>Magnoliopsida</taxon>
        <taxon>eudicotyledons</taxon>
        <taxon>Gunneridae</taxon>
        <taxon>Pentapetalae</taxon>
        <taxon>asterids</taxon>
        <taxon>lamiids</taxon>
        <taxon>Boraginales</taxon>
        <taxon>Boraginaceae</taxon>
        <taxon>Boraginoideae</taxon>
        <taxon>Lithospermeae</taxon>
        <taxon>Lithospermum</taxon>
    </lineage>
</organism>
<feature type="compositionally biased region" description="Gly residues" evidence="1">
    <location>
        <begin position="120"/>
        <end position="137"/>
    </location>
</feature>
<comment type="caution">
    <text evidence="2">The sequence shown here is derived from an EMBL/GenBank/DDBJ whole genome shotgun (WGS) entry which is preliminary data.</text>
</comment>
<accession>A0AAV3Q5D0</accession>
<evidence type="ECO:0000256" key="1">
    <source>
        <dbReference type="SAM" id="MobiDB-lite"/>
    </source>
</evidence>
<dbReference type="AlphaFoldDB" id="A0AAV3Q5D0"/>
<gene>
    <name evidence="2" type="ORF">LIER_38531</name>
</gene>
<dbReference type="Proteomes" id="UP001454036">
    <property type="component" value="Unassembled WGS sequence"/>
</dbReference>
<evidence type="ECO:0000313" key="3">
    <source>
        <dbReference type="Proteomes" id="UP001454036"/>
    </source>
</evidence>
<proteinExistence type="predicted"/>
<sequence>MIWLIYALREMGLTGICFLFYKKPITSLDDGLGVKEIGMFVTHPSRKVAKSLLLGEIYADLRSKWPKPTLKEIDDNEARLLGFKEGCDRGVEKVHVEVEGGQSMEDVKVEVGGVSEDGGCRSGCSGGGDDGSSGGGENRLSQYNFGEDYESMEEAEMESETHEAYTKTEGLTLRQRK</sequence>
<name>A0AAV3Q5D0_LITER</name>
<feature type="region of interest" description="Disordered" evidence="1">
    <location>
        <begin position="118"/>
        <end position="177"/>
    </location>
</feature>
<keyword evidence="3" id="KW-1185">Reference proteome</keyword>
<dbReference type="EMBL" id="BAABME010019634">
    <property type="protein sequence ID" value="GAA0157850.1"/>
    <property type="molecule type" value="Genomic_DNA"/>
</dbReference>
<reference evidence="2 3" key="1">
    <citation type="submission" date="2024-01" db="EMBL/GenBank/DDBJ databases">
        <title>The complete chloroplast genome sequence of Lithospermum erythrorhizon: insights into the phylogenetic relationship among Boraginaceae species and the maternal lineages of purple gromwells.</title>
        <authorList>
            <person name="Okada T."/>
            <person name="Watanabe K."/>
        </authorList>
    </citation>
    <scope>NUCLEOTIDE SEQUENCE [LARGE SCALE GENOMIC DNA]</scope>
</reference>
<evidence type="ECO:0000313" key="2">
    <source>
        <dbReference type="EMBL" id="GAA0157850.1"/>
    </source>
</evidence>
<protein>
    <submittedName>
        <fullName evidence="2">Uncharacterized protein</fullName>
    </submittedName>
</protein>